<keyword evidence="1" id="KW-1133">Transmembrane helix</keyword>
<comment type="caution">
    <text evidence="2">The sequence shown here is derived from an EMBL/GenBank/DDBJ whole genome shotgun (WGS) entry which is preliminary data.</text>
</comment>
<evidence type="ECO:0000313" key="4">
    <source>
        <dbReference type="Proteomes" id="UP001432027"/>
    </source>
</evidence>
<organism evidence="2 4">
    <name type="scientific">Pristionchus entomophagus</name>
    <dbReference type="NCBI Taxonomy" id="358040"/>
    <lineage>
        <taxon>Eukaryota</taxon>
        <taxon>Metazoa</taxon>
        <taxon>Ecdysozoa</taxon>
        <taxon>Nematoda</taxon>
        <taxon>Chromadorea</taxon>
        <taxon>Rhabditida</taxon>
        <taxon>Rhabditina</taxon>
        <taxon>Diplogasteromorpha</taxon>
        <taxon>Diplogasteroidea</taxon>
        <taxon>Neodiplogasteridae</taxon>
        <taxon>Pristionchus</taxon>
    </lineage>
</organism>
<evidence type="ECO:0000313" key="3">
    <source>
        <dbReference type="EMBL" id="GMS91704.1"/>
    </source>
</evidence>
<dbReference type="EMBL" id="BTSX01000004">
    <property type="protein sequence ID" value="GMS91702.1"/>
    <property type="molecule type" value="Genomic_DNA"/>
</dbReference>
<proteinExistence type="predicted"/>
<dbReference type="Proteomes" id="UP001432027">
    <property type="component" value="Unassembled WGS sequence"/>
</dbReference>
<reference evidence="2" key="1">
    <citation type="submission" date="2023-10" db="EMBL/GenBank/DDBJ databases">
        <title>Genome assembly of Pristionchus species.</title>
        <authorList>
            <person name="Yoshida K."/>
            <person name="Sommer R.J."/>
        </authorList>
    </citation>
    <scope>NUCLEOTIDE SEQUENCE</scope>
    <source>
        <strain evidence="2">RS0144</strain>
    </source>
</reference>
<keyword evidence="1" id="KW-0812">Transmembrane</keyword>
<dbReference type="AlphaFoldDB" id="A0AAV5T9T7"/>
<evidence type="ECO:0000313" key="2">
    <source>
        <dbReference type="EMBL" id="GMS91702.1"/>
    </source>
</evidence>
<evidence type="ECO:0008006" key="5">
    <source>
        <dbReference type="Google" id="ProtNLM"/>
    </source>
</evidence>
<sequence length="97" mass="11221">MATSFLIFLHFSTLHQCFFVLPLIISSLSLIVFIQSISYPSLCLCIDLRLVIITSPSHIHWSTRFLIHKCLVRIIKLGTLRITVRRVVIPEEVLFLQ</sequence>
<evidence type="ECO:0000256" key="1">
    <source>
        <dbReference type="SAM" id="Phobius"/>
    </source>
</evidence>
<name>A0AAV5T9T7_9BILA</name>
<gene>
    <name evidence="2" type="ORF">PENTCL1PPCAC_13877</name>
    <name evidence="3" type="ORF">PENTCL1PPCAC_13879</name>
</gene>
<keyword evidence="1" id="KW-0472">Membrane</keyword>
<accession>A0AAV5T9T7</accession>
<keyword evidence="4" id="KW-1185">Reference proteome</keyword>
<feature type="transmembrane region" description="Helical" evidence="1">
    <location>
        <begin position="6"/>
        <end position="34"/>
    </location>
</feature>
<protein>
    <recommendedName>
        <fullName evidence="5">G protein-coupled receptor</fullName>
    </recommendedName>
</protein>
<dbReference type="EMBL" id="BTSX01000004">
    <property type="protein sequence ID" value="GMS91704.1"/>
    <property type="molecule type" value="Genomic_DNA"/>
</dbReference>